<protein>
    <submittedName>
        <fullName evidence="12">Protocadherin beta-18</fullName>
    </submittedName>
</protein>
<feature type="chain" id="PRO_5036428284" evidence="10">
    <location>
        <begin position="19"/>
        <end position="804"/>
    </location>
</feature>
<dbReference type="Gene3D" id="2.60.40.60">
    <property type="entry name" value="Cadherins"/>
    <property type="match status" value="2"/>
</dbReference>
<evidence type="ECO:0000256" key="9">
    <source>
        <dbReference type="SAM" id="Phobius"/>
    </source>
</evidence>
<dbReference type="SMART" id="SM00112">
    <property type="entry name" value="CA"/>
    <property type="match status" value="2"/>
</dbReference>
<dbReference type="CDD" id="cd11304">
    <property type="entry name" value="Cadherin_repeat"/>
    <property type="match status" value="2"/>
</dbReference>
<organism evidence="12">
    <name type="scientific">Culex pipiens</name>
    <name type="common">House mosquito</name>
    <dbReference type="NCBI Taxonomy" id="7175"/>
    <lineage>
        <taxon>Eukaryota</taxon>
        <taxon>Metazoa</taxon>
        <taxon>Ecdysozoa</taxon>
        <taxon>Arthropoda</taxon>
        <taxon>Hexapoda</taxon>
        <taxon>Insecta</taxon>
        <taxon>Pterygota</taxon>
        <taxon>Neoptera</taxon>
        <taxon>Endopterygota</taxon>
        <taxon>Diptera</taxon>
        <taxon>Nematocera</taxon>
        <taxon>Culicoidea</taxon>
        <taxon>Culicidae</taxon>
        <taxon>Culicinae</taxon>
        <taxon>Culicini</taxon>
        <taxon>Culex</taxon>
        <taxon>Culex</taxon>
    </lineage>
</organism>
<dbReference type="EMBL" id="HBUE01005014">
    <property type="protein sequence ID" value="CAG6445544.1"/>
    <property type="molecule type" value="Transcribed_RNA"/>
</dbReference>
<dbReference type="GO" id="GO:0005509">
    <property type="term" value="F:calcium ion binding"/>
    <property type="evidence" value="ECO:0007669"/>
    <property type="project" value="UniProtKB-UniRule"/>
</dbReference>
<evidence type="ECO:0000259" key="11">
    <source>
        <dbReference type="PROSITE" id="PS50268"/>
    </source>
</evidence>
<comment type="subcellular location">
    <subcellularLocation>
        <location evidence="1">Membrane</location>
        <topology evidence="1">Single-pass membrane protein</topology>
    </subcellularLocation>
</comment>
<dbReference type="EMBL" id="HBUE01221628">
    <property type="protein sequence ID" value="CAG6539807.1"/>
    <property type="molecule type" value="Transcribed_RNA"/>
</dbReference>
<dbReference type="InterPro" id="IPR020894">
    <property type="entry name" value="Cadherin_CS"/>
</dbReference>
<evidence type="ECO:0000256" key="6">
    <source>
        <dbReference type="ARBA" id="ARBA00023136"/>
    </source>
</evidence>
<keyword evidence="6 9" id="KW-0472">Membrane</keyword>
<keyword evidence="2 9" id="KW-0812">Transmembrane</keyword>
<keyword evidence="4 8" id="KW-0106">Calcium</keyword>
<evidence type="ECO:0000256" key="5">
    <source>
        <dbReference type="ARBA" id="ARBA00022989"/>
    </source>
</evidence>
<evidence type="ECO:0000256" key="7">
    <source>
        <dbReference type="ARBA" id="ARBA00023180"/>
    </source>
</evidence>
<feature type="domain" description="Cadherin" evidence="11">
    <location>
        <begin position="480"/>
        <end position="577"/>
    </location>
</feature>
<keyword evidence="10" id="KW-0732">Signal</keyword>
<dbReference type="PANTHER" id="PTHR24028">
    <property type="entry name" value="CADHERIN-87A"/>
    <property type="match status" value="1"/>
</dbReference>
<dbReference type="EMBL" id="HBUE01328276">
    <property type="protein sequence ID" value="CAG6591857.1"/>
    <property type="molecule type" value="Transcribed_RNA"/>
</dbReference>
<sequence>MNYLKQFVLLIAIAAASAQDCQSPTYNFRTHSNLDTKLELGMPEGVEVGRYAVTNTKSASTSNEYLEVTVDNDQLVFTVKKQFEEYEKREHGLKFAMVIQFNCNSGSISGTYYQDILEVNKYTPEFSLDVYEATVPLPLPKNFDLTPFLDGSKGITATDYDLSRNTVEFKLAPNDYLQVDSLPIEGSAKQFKAVLKLKEQILKLPGDIELELEGTDQGNPAKTGRSRVVIKPDLTIEYNDPPAFKRIFFQEDYNPELGNSFVVELVPGTAHADVRYELVGDDAEYFALSVDEDKTAATVRLEKQSHPAGKYFLSVVVQAKRSELQTAECVILVDLKEPHELGTTVEQVLSTLHLEERRTHEEVFPAKVRDCSYEIVSQVPNKSESIFSVDESTGWIVSSKFDREDPDLFADVEEPAFHVVLQLNCANDSPKVSKNYSLDAIPYATDITQLRILVDDINDNAPVFQYPKNRDRVFAFPDPTIAERLMINSLMRVSATDLDAGLNAEIRFRLDSNECFDIHPKSGVIYPTENFFEDRNPVILTIHATDRDGDEDGNVSRMMIRVVQAMMYQIIVLQPMNVTLETLGEFVQVLEAKSGFRIVIFDNAIVGDEVYEAQPLEVAITVAAVAFNSAGELISTGDFINALGETSRFYVKTLSEHLNCDFYPESACSVYPYIVVMSVFIVLFVASLALVAYFYFKLRQYSVTAESLQTEPSLKSEEILVDNPVLGTFSTPPTERREIAGATEDYSSDSISRRNRLVRNLSDLMIIDESEESHRRDSVPEVSTSPQRRKSIRFNEEVERIETL</sequence>
<dbReference type="GO" id="GO:0005886">
    <property type="term" value="C:plasma membrane"/>
    <property type="evidence" value="ECO:0007669"/>
    <property type="project" value="InterPro"/>
</dbReference>
<feature type="domain" description="Cadherin" evidence="11">
    <location>
        <begin position="373"/>
        <end position="464"/>
    </location>
</feature>
<dbReference type="AlphaFoldDB" id="A0A8D8KQF4"/>
<reference evidence="12" key="1">
    <citation type="submission" date="2021-05" db="EMBL/GenBank/DDBJ databases">
        <authorList>
            <person name="Alioto T."/>
            <person name="Alioto T."/>
            <person name="Gomez Garrido J."/>
        </authorList>
    </citation>
    <scope>NUCLEOTIDE SEQUENCE</scope>
</reference>
<keyword evidence="3" id="KW-0677">Repeat</keyword>
<dbReference type="InterPro" id="IPR015919">
    <property type="entry name" value="Cadherin-like_sf"/>
</dbReference>
<evidence type="ECO:0000256" key="3">
    <source>
        <dbReference type="ARBA" id="ARBA00022737"/>
    </source>
</evidence>
<dbReference type="GO" id="GO:0007156">
    <property type="term" value="P:homophilic cell adhesion via plasma membrane adhesion molecules"/>
    <property type="evidence" value="ECO:0007669"/>
    <property type="project" value="InterPro"/>
</dbReference>
<dbReference type="SUPFAM" id="SSF49313">
    <property type="entry name" value="Cadherin-like"/>
    <property type="match status" value="1"/>
</dbReference>
<dbReference type="InterPro" id="IPR002126">
    <property type="entry name" value="Cadherin-like_dom"/>
</dbReference>
<evidence type="ECO:0000313" key="12">
    <source>
        <dbReference type="EMBL" id="CAG6591857.1"/>
    </source>
</evidence>
<evidence type="ECO:0000256" key="8">
    <source>
        <dbReference type="PROSITE-ProRule" id="PRU00043"/>
    </source>
</evidence>
<feature type="signal peptide" evidence="10">
    <location>
        <begin position="1"/>
        <end position="18"/>
    </location>
</feature>
<dbReference type="InterPro" id="IPR050174">
    <property type="entry name" value="Protocadherin/Cadherin-CA"/>
</dbReference>
<keyword evidence="7" id="KW-0325">Glycoprotein</keyword>
<evidence type="ECO:0000256" key="2">
    <source>
        <dbReference type="ARBA" id="ARBA00022692"/>
    </source>
</evidence>
<accession>A0A8D8KQF4</accession>
<evidence type="ECO:0000256" key="10">
    <source>
        <dbReference type="SAM" id="SignalP"/>
    </source>
</evidence>
<dbReference type="PANTHER" id="PTHR24028:SF328">
    <property type="entry name" value="CADHERIN-3"/>
    <property type="match status" value="1"/>
</dbReference>
<dbReference type="PROSITE" id="PS50268">
    <property type="entry name" value="CADHERIN_2"/>
    <property type="match status" value="2"/>
</dbReference>
<dbReference type="PROSITE" id="PS00232">
    <property type="entry name" value="CADHERIN_1"/>
    <property type="match status" value="1"/>
</dbReference>
<evidence type="ECO:0000256" key="4">
    <source>
        <dbReference type="ARBA" id="ARBA00022837"/>
    </source>
</evidence>
<proteinExistence type="predicted"/>
<keyword evidence="5 9" id="KW-1133">Transmembrane helix</keyword>
<evidence type="ECO:0000256" key="1">
    <source>
        <dbReference type="ARBA" id="ARBA00004167"/>
    </source>
</evidence>
<name>A0A8D8KQF4_CULPI</name>
<feature type="transmembrane region" description="Helical" evidence="9">
    <location>
        <begin position="670"/>
        <end position="696"/>
    </location>
</feature>